<reference evidence="7 8" key="1">
    <citation type="journal article" date="2019" name="Microorganisms">
        <title>Systematic Affiliation and Genome Analysis of Subtercola vilae DB165(T) with Particular Emphasis on Cold Adaptation of an Isolate from a High-Altitude Cold Volcano Lake.</title>
        <authorList>
            <person name="Villalobos A.S."/>
            <person name="Wiese J."/>
            <person name="Imhoff J.F."/>
            <person name="Dorador C."/>
            <person name="Keller A."/>
            <person name="Hentschel U."/>
        </authorList>
    </citation>
    <scope>NUCLEOTIDE SEQUENCE [LARGE SCALE GENOMIC DNA]</scope>
    <source>
        <strain evidence="7 8">DB165</strain>
    </source>
</reference>
<evidence type="ECO:0000256" key="4">
    <source>
        <dbReference type="ARBA" id="ARBA00022729"/>
    </source>
</evidence>
<comment type="similarity">
    <text evidence="2">Belongs to the bacterial solute-binding protein 8 family.</text>
</comment>
<accession>A0A4V4RFP6</accession>
<feature type="chain" id="PRO_5038961143" evidence="5">
    <location>
        <begin position="42"/>
        <end position="357"/>
    </location>
</feature>
<dbReference type="PANTHER" id="PTHR30532:SF24">
    <property type="entry name" value="FERRIC ENTEROBACTIN-BINDING PERIPLASMIC PROTEIN FEPB"/>
    <property type="match status" value="1"/>
</dbReference>
<dbReference type="AlphaFoldDB" id="A0A4V4RFP6"/>
<evidence type="ECO:0000256" key="2">
    <source>
        <dbReference type="ARBA" id="ARBA00008814"/>
    </source>
</evidence>
<evidence type="ECO:0000259" key="6">
    <source>
        <dbReference type="PROSITE" id="PS50983"/>
    </source>
</evidence>
<proteinExistence type="inferred from homology"/>
<evidence type="ECO:0000256" key="5">
    <source>
        <dbReference type="SAM" id="SignalP"/>
    </source>
</evidence>
<dbReference type="Pfam" id="PF01497">
    <property type="entry name" value="Peripla_BP_2"/>
    <property type="match status" value="1"/>
</dbReference>
<dbReference type="InterPro" id="IPR002491">
    <property type="entry name" value="ABC_transptr_periplasmic_BD"/>
</dbReference>
<dbReference type="InterPro" id="IPR051313">
    <property type="entry name" value="Bact_iron-sidero_bind"/>
</dbReference>
<keyword evidence="8" id="KW-1185">Reference proteome</keyword>
<name>A0A4V4RFP6_9MICO</name>
<dbReference type="SUPFAM" id="SSF53807">
    <property type="entry name" value="Helical backbone' metal receptor"/>
    <property type="match status" value="1"/>
</dbReference>
<dbReference type="RefSeq" id="WP_136641409.1">
    <property type="nucleotide sequence ID" value="NZ_QYRT01000008.1"/>
</dbReference>
<dbReference type="OrthoDB" id="1846031at2"/>
<comment type="subcellular location">
    <subcellularLocation>
        <location evidence="1">Cell envelope</location>
    </subcellularLocation>
</comment>
<dbReference type="PROSITE" id="PS50983">
    <property type="entry name" value="FE_B12_PBP"/>
    <property type="match status" value="1"/>
</dbReference>
<evidence type="ECO:0000313" key="8">
    <source>
        <dbReference type="Proteomes" id="UP000306192"/>
    </source>
</evidence>
<keyword evidence="4 5" id="KW-0732">Signal</keyword>
<protein>
    <submittedName>
        <fullName evidence="7">Iron-siderophore ABC transporter substrate-binding protein</fullName>
    </submittedName>
</protein>
<organism evidence="7 8">
    <name type="scientific">Subtercola vilae</name>
    <dbReference type="NCBI Taxonomy" id="2056433"/>
    <lineage>
        <taxon>Bacteria</taxon>
        <taxon>Bacillati</taxon>
        <taxon>Actinomycetota</taxon>
        <taxon>Actinomycetes</taxon>
        <taxon>Micrococcales</taxon>
        <taxon>Microbacteriaceae</taxon>
        <taxon>Subtercola</taxon>
    </lineage>
</organism>
<dbReference type="Gene3D" id="3.40.50.1980">
    <property type="entry name" value="Nitrogenase molybdenum iron protein domain"/>
    <property type="match status" value="2"/>
</dbReference>
<dbReference type="PANTHER" id="PTHR30532">
    <property type="entry name" value="IRON III DICITRATE-BINDING PERIPLASMIC PROTEIN"/>
    <property type="match status" value="1"/>
</dbReference>
<comment type="caution">
    <text evidence="7">The sequence shown here is derived from an EMBL/GenBank/DDBJ whole genome shotgun (WGS) entry which is preliminary data.</text>
</comment>
<evidence type="ECO:0000313" key="7">
    <source>
        <dbReference type="EMBL" id="TIH38674.1"/>
    </source>
</evidence>
<evidence type="ECO:0000256" key="3">
    <source>
        <dbReference type="ARBA" id="ARBA00022448"/>
    </source>
</evidence>
<gene>
    <name evidence="7" type="ORF">D4765_06150</name>
</gene>
<keyword evidence="3" id="KW-0813">Transport</keyword>
<dbReference type="CDD" id="cd01146">
    <property type="entry name" value="FhuD"/>
    <property type="match status" value="1"/>
</dbReference>
<evidence type="ECO:0000256" key="1">
    <source>
        <dbReference type="ARBA" id="ARBA00004196"/>
    </source>
</evidence>
<sequence length="357" mass="36363">MPTPAPLPSASHRRRRGRMARAAAALTAAAALVLTGCSSSATTGSSSPAAAGASDAFPVTVASALGSATIAAAPTRVAVWGWSAQDAVLALGVVPVAMPKMTYGGNADGVLPWDAEQITKLGGTTPLMLSGGDTGEPPIEEIAQAAPDVILAPYSGLTQEQYDTLSKIAPVVGYPDKVWSTTWQDQLTIVGKALGKTAEADALLKSTNDQVSALAAANPALAGTSFVYGASNSPDVFNVYTAGDPRVQLLVQLGMTVSDSVAKVDNGSSAGSFYFPVSFENVNQLTSDVLVAYFENQAAVDAFTADPLIAAMPAVKAGRFAPIVGESFVMATSAPSVLSIPWMLTQYVPVLAAAAAK</sequence>
<dbReference type="GO" id="GO:1901678">
    <property type="term" value="P:iron coordination entity transport"/>
    <property type="evidence" value="ECO:0007669"/>
    <property type="project" value="UniProtKB-ARBA"/>
</dbReference>
<dbReference type="GO" id="GO:0030288">
    <property type="term" value="C:outer membrane-bounded periplasmic space"/>
    <property type="evidence" value="ECO:0007669"/>
    <property type="project" value="TreeGrafter"/>
</dbReference>
<feature type="signal peptide" evidence="5">
    <location>
        <begin position="1"/>
        <end position="41"/>
    </location>
</feature>
<feature type="domain" description="Fe/B12 periplasmic-binding" evidence="6">
    <location>
        <begin position="76"/>
        <end position="355"/>
    </location>
</feature>
<dbReference type="EMBL" id="QYRT01000008">
    <property type="protein sequence ID" value="TIH38674.1"/>
    <property type="molecule type" value="Genomic_DNA"/>
</dbReference>
<dbReference type="Proteomes" id="UP000306192">
    <property type="component" value="Unassembled WGS sequence"/>
</dbReference>